<sequence>MPTEQELQAALAAPEKLLLPEQVLLPEGTRRGQAVLVRDGRFAAVGPADGIVAANPHLAPVTLPDTLLMPGFFDAHHHLTQAFGKGLAFGEPSEIFRRIWVPLEASLDADLVRLAAKLAAFESLRGGFTTAVDAGTRAEEYTGAIAEAARDTGLRCVLAQICNDGDGADPGPILRRADAHLARWQGDSLVHPSLAISIPEAATDAMLGAVYARCAEAGVVFQTHANEHLVAVERSLIARGLRPVEHLAAAGALGPNALLAHATLLTPRELAMLRETGTAVAYNPVATQWKGNAAAPAELMAAMGIRFGIGTDATRADAFRLLDAAEAVQRTAFGLANGDFSAGGGWLWVDHATRSGAEACGLGGVTGAIAPGLAADFLLLDLAVPSMLPSWDLSWELVRFAARDQITAVFTNGALRLWQGWPVDWDARALMREVTARVEAAVARAPIQRIHPTADLHRARHAAADAARAQGAAWSRS</sequence>
<dbReference type="InterPro" id="IPR006680">
    <property type="entry name" value="Amidohydro-rel"/>
</dbReference>
<dbReference type="Gene3D" id="3.20.20.140">
    <property type="entry name" value="Metal-dependent hydrolases"/>
    <property type="match status" value="1"/>
</dbReference>
<keyword evidence="5" id="KW-1185">Reference proteome</keyword>
<dbReference type="AlphaFoldDB" id="A0A9X1YBM1"/>
<dbReference type="SUPFAM" id="SSF51556">
    <property type="entry name" value="Metallo-dependent hydrolases"/>
    <property type="match status" value="1"/>
</dbReference>
<dbReference type="PANTHER" id="PTHR43794:SF11">
    <property type="entry name" value="AMIDOHYDROLASE-RELATED DOMAIN-CONTAINING PROTEIN"/>
    <property type="match status" value="1"/>
</dbReference>
<dbReference type="EMBL" id="JALPRX010000107">
    <property type="protein sequence ID" value="MCK8787131.1"/>
    <property type="molecule type" value="Genomic_DNA"/>
</dbReference>
<evidence type="ECO:0000313" key="5">
    <source>
        <dbReference type="Proteomes" id="UP001139516"/>
    </source>
</evidence>
<name>A0A9X1YBM1_9PROT</name>
<dbReference type="PANTHER" id="PTHR43794">
    <property type="entry name" value="AMINOHYDROLASE SSNA-RELATED"/>
    <property type="match status" value="1"/>
</dbReference>
<organism evidence="4 5">
    <name type="scientific">Roseomonas acroporae</name>
    <dbReference type="NCBI Taxonomy" id="2937791"/>
    <lineage>
        <taxon>Bacteria</taxon>
        <taxon>Pseudomonadati</taxon>
        <taxon>Pseudomonadota</taxon>
        <taxon>Alphaproteobacteria</taxon>
        <taxon>Acetobacterales</taxon>
        <taxon>Roseomonadaceae</taxon>
        <taxon>Roseomonas</taxon>
    </lineage>
</organism>
<accession>A0A9X1YBM1</accession>
<evidence type="ECO:0000259" key="3">
    <source>
        <dbReference type="Pfam" id="PF01979"/>
    </source>
</evidence>
<feature type="domain" description="Amidohydrolase-related" evidence="3">
    <location>
        <begin position="68"/>
        <end position="413"/>
    </location>
</feature>
<proteinExistence type="inferred from homology"/>
<evidence type="ECO:0000256" key="2">
    <source>
        <dbReference type="ARBA" id="ARBA00022801"/>
    </source>
</evidence>
<comment type="similarity">
    <text evidence="1">Belongs to the metallo-dependent hydrolases superfamily. ATZ/TRZ family.</text>
</comment>
<comment type="caution">
    <text evidence="4">The sequence shown here is derived from an EMBL/GenBank/DDBJ whole genome shotgun (WGS) entry which is preliminary data.</text>
</comment>
<dbReference type="Proteomes" id="UP001139516">
    <property type="component" value="Unassembled WGS sequence"/>
</dbReference>
<dbReference type="SUPFAM" id="SSF51338">
    <property type="entry name" value="Composite domain of metallo-dependent hydrolases"/>
    <property type="match status" value="1"/>
</dbReference>
<evidence type="ECO:0000256" key="1">
    <source>
        <dbReference type="ARBA" id="ARBA00006745"/>
    </source>
</evidence>
<dbReference type="RefSeq" id="WP_248669186.1">
    <property type="nucleotide sequence ID" value="NZ_JALPRX010000107.1"/>
</dbReference>
<dbReference type="Gene3D" id="2.30.40.10">
    <property type="entry name" value="Urease, subunit C, domain 1"/>
    <property type="match status" value="1"/>
</dbReference>
<dbReference type="InterPro" id="IPR050287">
    <property type="entry name" value="MTA/SAH_deaminase"/>
</dbReference>
<dbReference type="GO" id="GO:0016810">
    <property type="term" value="F:hydrolase activity, acting on carbon-nitrogen (but not peptide) bonds"/>
    <property type="evidence" value="ECO:0007669"/>
    <property type="project" value="InterPro"/>
</dbReference>
<reference evidence="4" key="1">
    <citation type="submission" date="2022-04" db="EMBL/GenBank/DDBJ databases">
        <title>Roseomonas acroporae sp. nov., isolated from coral Acropora digitifera.</title>
        <authorList>
            <person name="Sun H."/>
        </authorList>
    </citation>
    <scope>NUCLEOTIDE SEQUENCE</scope>
    <source>
        <strain evidence="4">NAR14</strain>
    </source>
</reference>
<dbReference type="InterPro" id="IPR011059">
    <property type="entry name" value="Metal-dep_hydrolase_composite"/>
</dbReference>
<gene>
    <name evidence="4" type="ORF">M0638_22410</name>
</gene>
<dbReference type="Pfam" id="PF01979">
    <property type="entry name" value="Amidohydro_1"/>
    <property type="match status" value="1"/>
</dbReference>
<evidence type="ECO:0000313" key="4">
    <source>
        <dbReference type="EMBL" id="MCK8787131.1"/>
    </source>
</evidence>
<dbReference type="InterPro" id="IPR032466">
    <property type="entry name" value="Metal_Hydrolase"/>
</dbReference>
<protein>
    <submittedName>
        <fullName evidence="4">Amidohydrolase family protein</fullName>
    </submittedName>
</protein>
<keyword evidence="2" id="KW-0378">Hydrolase</keyword>